<accession>K0WV99</accession>
<proteinExistence type="predicted"/>
<keyword evidence="2" id="KW-1185">Reference proteome</keyword>
<evidence type="ECO:0000313" key="2">
    <source>
        <dbReference type="Proteomes" id="UP000006044"/>
    </source>
</evidence>
<dbReference type="Proteomes" id="UP000006044">
    <property type="component" value="Unassembled WGS sequence"/>
</dbReference>
<dbReference type="AlphaFoldDB" id="K0WV99"/>
<sequence length="63" mass="7662">MANKKLVFLKQLSTFVEDRSLWVEPNRKYDFRLSPNPPFTIFVEYRLRFDIVKSEINFLLTLH</sequence>
<dbReference type="EMBL" id="ADLE01000014">
    <property type="protein sequence ID" value="EJZ63192.1"/>
    <property type="molecule type" value="Genomic_DNA"/>
</dbReference>
<dbReference type="STRING" id="742726.HMPREF9448_01840"/>
<organism evidence="1 2">
    <name type="scientific">Barnesiella intestinihominis YIT 11860</name>
    <dbReference type="NCBI Taxonomy" id="742726"/>
    <lineage>
        <taxon>Bacteria</taxon>
        <taxon>Pseudomonadati</taxon>
        <taxon>Bacteroidota</taxon>
        <taxon>Bacteroidia</taxon>
        <taxon>Bacteroidales</taxon>
        <taxon>Barnesiellaceae</taxon>
        <taxon>Barnesiella</taxon>
    </lineage>
</organism>
<protein>
    <submittedName>
        <fullName evidence="1">Uncharacterized protein</fullName>
    </submittedName>
</protein>
<dbReference type="HOGENOM" id="CLU_2876724_0_0_10"/>
<comment type="caution">
    <text evidence="1">The sequence shown here is derived from an EMBL/GenBank/DDBJ whole genome shotgun (WGS) entry which is preliminary data.</text>
</comment>
<evidence type="ECO:0000313" key="1">
    <source>
        <dbReference type="EMBL" id="EJZ63192.1"/>
    </source>
</evidence>
<name>K0WV99_9BACT</name>
<reference evidence="1 2" key="1">
    <citation type="submission" date="2012-08" db="EMBL/GenBank/DDBJ databases">
        <title>The Genome Sequence of Barnesiella intestinihominis YIT 11860.</title>
        <authorList>
            <consortium name="The Broad Institute Genome Sequencing Platform"/>
            <person name="Earl A."/>
            <person name="Ward D."/>
            <person name="Feldgarden M."/>
            <person name="Gevers D."/>
            <person name="Morotomi M."/>
            <person name="Walker B."/>
            <person name="Young S.K."/>
            <person name="Zeng Q."/>
            <person name="Gargeya S."/>
            <person name="Fitzgerald M."/>
            <person name="Haas B."/>
            <person name="Abouelleil A."/>
            <person name="Alvarado L."/>
            <person name="Arachchi H.M."/>
            <person name="Berlin A.M."/>
            <person name="Chapman S.B."/>
            <person name="Goldberg J."/>
            <person name="Griggs A."/>
            <person name="Gujja S."/>
            <person name="Hansen M."/>
            <person name="Howarth C."/>
            <person name="Imamovic A."/>
            <person name="Larimer J."/>
            <person name="McCowen C."/>
            <person name="Montmayeur A."/>
            <person name="Murphy C."/>
            <person name="Neiman D."/>
            <person name="Pearson M."/>
            <person name="Priest M."/>
            <person name="Roberts A."/>
            <person name="Saif S."/>
            <person name="Shea T."/>
            <person name="Sisk P."/>
            <person name="Sykes S."/>
            <person name="Wortman J."/>
            <person name="Nusbaum C."/>
            <person name="Birren B."/>
        </authorList>
    </citation>
    <scope>NUCLEOTIDE SEQUENCE [LARGE SCALE GENOMIC DNA]</scope>
    <source>
        <strain evidence="1 2">YIT 11860</strain>
    </source>
</reference>
<gene>
    <name evidence="1" type="ORF">HMPREF9448_01840</name>
</gene>